<organism evidence="2 3">
    <name type="scientific">Actinomadura meyerae</name>
    <dbReference type="NCBI Taxonomy" id="240840"/>
    <lineage>
        <taxon>Bacteria</taxon>
        <taxon>Bacillati</taxon>
        <taxon>Actinomycetota</taxon>
        <taxon>Actinomycetes</taxon>
        <taxon>Streptosporangiales</taxon>
        <taxon>Thermomonosporaceae</taxon>
        <taxon>Actinomadura</taxon>
    </lineage>
</organism>
<protein>
    <submittedName>
        <fullName evidence="2">Serine/threonine protein phosphatase PrpC</fullName>
    </submittedName>
</protein>
<feature type="domain" description="PPM-type phosphatase" evidence="1">
    <location>
        <begin position="52"/>
        <end position="243"/>
    </location>
</feature>
<dbReference type="RefSeq" id="WP_089330647.1">
    <property type="nucleotide sequence ID" value="NZ_FZOR01000057.1"/>
</dbReference>
<evidence type="ECO:0000313" key="2">
    <source>
        <dbReference type="EMBL" id="SNT60439.1"/>
    </source>
</evidence>
<dbReference type="Pfam" id="PF13672">
    <property type="entry name" value="PP2C_2"/>
    <property type="match status" value="1"/>
</dbReference>
<gene>
    <name evidence="2" type="ORF">SAMN05443665_105718</name>
</gene>
<evidence type="ECO:0000313" key="3">
    <source>
        <dbReference type="Proteomes" id="UP000198318"/>
    </source>
</evidence>
<dbReference type="InterPro" id="IPR001932">
    <property type="entry name" value="PPM-type_phosphatase-like_dom"/>
</dbReference>
<name>A0A239P276_9ACTN</name>
<dbReference type="OrthoDB" id="491589at2"/>
<keyword evidence="3" id="KW-1185">Reference proteome</keyword>
<proteinExistence type="predicted"/>
<reference evidence="2 3" key="1">
    <citation type="submission" date="2017-06" db="EMBL/GenBank/DDBJ databases">
        <authorList>
            <person name="Kim H.J."/>
            <person name="Triplett B.A."/>
        </authorList>
    </citation>
    <scope>NUCLEOTIDE SEQUENCE [LARGE SCALE GENOMIC DNA]</scope>
    <source>
        <strain evidence="2 3">DSM 44715</strain>
    </source>
</reference>
<evidence type="ECO:0000259" key="1">
    <source>
        <dbReference type="Pfam" id="PF13672"/>
    </source>
</evidence>
<dbReference type="EMBL" id="FZOR01000057">
    <property type="protein sequence ID" value="SNT60439.1"/>
    <property type="molecule type" value="Genomic_DNA"/>
</dbReference>
<dbReference type="Proteomes" id="UP000198318">
    <property type="component" value="Unassembled WGS sequence"/>
</dbReference>
<dbReference type="Gene3D" id="3.60.40.10">
    <property type="entry name" value="PPM-type phosphatase domain"/>
    <property type="match status" value="1"/>
</dbReference>
<dbReference type="AlphaFoldDB" id="A0A239P276"/>
<dbReference type="SUPFAM" id="SSF81606">
    <property type="entry name" value="PP2C-like"/>
    <property type="match status" value="1"/>
</dbReference>
<sequence>MDFPRPAGAGARQTRMPWRLPDEPAISGIAADAVTVGALTVRAASLVGPGHRCAEPAQHRQDAYRLGRDPARRFLLAAVADGMSDSSRSHLGANVAATALVARLRADLGRGADPDGPALFLDAARQMSGMAAQQKVTENDVRAAALAAAVPVEPAPDGTRPVWLSWLADVSAWLRTEDGWTRLTGTGKEGLDQDVLTEFLPFHPGRTRTARVAVPRGAVLALATDGIGDVLGGGAAPWFAERWAGPPHIASFVADVGYDARGRLDDRTAVVIWCDR</sequence>
<dbReference type="InterPro" id="IPR036457">
    <property type="entry name" value="PPM-type-like_dom_sf"/>
</dbReference>
<accession>A0A239P276</accession>